<dbReference type="KEGG" id="acel:acsn021_13950"/>
<dbReference type="RefSeq" id="WP_184092495.1">
    <property type="nucleotide sequence ID" value="NZ_AP023367.1"/>
</dbReference>
<evidence type="ECO:0000313" key="1">
    <source>
        <dbReference type="EMBL" id="BCJ93826.1"/>
    </source>
</evidence>
<keyword evidence="2" id="KW-1185">Reference proteome</keyword>
<protein>
    <submittedName>
        <fullName evidence="1">Uncharacterized protein</fullName>
    </submittedName>
</protein>
<name>A0A6S6QVV1_9FIRM</name>
<reference evidence="1 2" key="1">
    <citation type="journal article" date="2016" name="Int. J. Syst. Evol. Microbiol.">
        <title>Descriptions of Anaerotaenia torta gen. nov., sp. nov. and Anaerocolumna cellulosilytica gen. nov., sp. nov. isolated from a methanogenic reactor of cattle waste.</title>
        <authorList>
            <person name="Uek A."/>
            <person name="Ohtaki Y."/>
            <person name="Kaku N."/>
            <person name="Ueki K."/>
        </authorList>
    </citation>
    <scope>NUCLEOTIDE SEQUENCE [LARGE SCALE GENOMIC DNA]</scope>
    <source>
        <strain evidence="1 2">SN021</strain>
    </source>
</reference>
<proteinExistence type="predicted"/>
<dbReference type="Proteomes" id="UP000515561">
    <property type="component" value="Chromosome"/>
</dbReference>
<accession>A0A6S6QVV1</accession>
<dbReference type="AlphaFoldDB" id="A0A6S6QVV1"/>
<gene>
    <name evidence="1" type="ORF">acsn021_13950</name>
</gene>
<sequence>MKKQYISCDVCQDLIPLVKDQVASEDSITLVSEHVASCTMCQQLIDKHELSADIPINDKRVLSAIHRKFYLGGLILLGAGTLFGIYLTNSMGIFYNFAVMPLMGALGYFTFRRFWLFVPFVIGIVTFIWTAVPMLQNKLENVILACTFYAAIYAVLCLLGGVAALLLHFAFTKETRPKVADGS</sequence>
<dbReference type="EMBL" id="AP023367">
    <property type="protein sequence ID" value="BCJ93826.1"/>
    <property type="molecule type" value="Genomic_DNA"/>
</dbReference>
<organism evidence="1 2">
    <name type="scientific">Anaerocolumna cellulosilytica</name>
    <dbReference type="NCBI Taxonomy" id="433286"/>
    <lineage>
        <taxon>Bacteria</taxon>
        <taxon>Bacillati</taxon>
        <taxon>Bacillota</taxon>
        <taxon>Clostridia</taxon>
        <taxon>Lachnospirales</taxon>
        <taxon>Lachnospiraceae</taxon>
        <taxon>Anaerocolumna</taxon>
    </lineage>
</organism>
<evidence type="ECO:0000313" key="2">
    <source>
        <dbReference type="Proteomes" id="UP000515561"/>
    </source>
</evidence>